<evidence type="ECO:0000313" key="3">
    <source>
        <dbReference type="Proteomes" id="UP000094444"/>
    </source>
</evidence>
<reference evidence="2" key="1">
    <citation type="submission" date="2017-09" db="EMBL/GenBank/DDBJ databases">
        <title>Polyketide synthases of a Diaporthe helianthi virulent isolate.</title>
        <authorList>
            <person name="Baroncelli R."/>
        </authorList>
    </citation>
    <scope>NUCLEOTIDE SEQUENCE [LARGE SCALE GENOMIC DNA]</scope>
    <source>
        <strain evidence="2">7/96</strain>
    </source>
</reference>
<evidence type="ECO:0000256" key="1">
    <source>
        <dbReference type="SAM" id="MobiDB-lite"/>
    </source>
</evidence>
<feature type="compositionally biased region" description="Polar residues" evidence="1">
    <location>
        <begin position="8"/>
        <end position="18"/>
    </location>
</feature>
<evidence type="ECO:0000313" key="2">
    <source>
        <dbReference type="EMBL" id="POS75976.1"/>
    </source>
</evidence>
<organism evidence="2 3">
    <name type="scientific">Diaporthe helianthi</name>
    <dbReference type="NCBI Taxonomy" id="158607"/>
    <lineage>
        <taxon>Eukaryota</taxon>
        <taxon>Fungi</taxon>
        <taxon>Dikarya</taxon>
        <taxon>Ascomycota</taxon>
        <taxon>Pezizomycotina</taxon>
        <taxon>Sordariomycetes</taxon>
        <taxon>Sordariomycetidae</taxon>
        <taxon>Diaporthales</taxon>
        <taxon>Diaporthaceae</taxon>
        <taxon>Diaporthe</taxon>
    </lineage>
</organism>
<comment type="caution">
    <text evidence="2">The sequence shown here is derived from an EMBL/GenBank/DDBJ whole genome shotgun (WGS) entry which is preliminary data.</text>
</comment>
<proteinExistence type="predicted"/>
<protein>
    <submittedName>
        <fullName evidence="2">Uncharacterized protein</fullName>
    </submittedName>
</protein>
<keyword evidence="3" id="KW-1185">Reference proteome</keyword>
<dbReference type="EMBL" id="MAVT02000421">
    <property type="protein sequence ID" value="POS75976.1"/>
    <property type="molecule type" value="Genomic_DNA"/>
</dbReference>
<gene>
    <name evidence="2" type="ORF">DHEL01_v205639</name>
</gene>
<dbReference type="Proteomes" id="UP000094444">
    <property type="component" value="Unassembled WGS sequence"/>
</dbReference>
<dbReference type="AlphaFoldDB" id="A0A2P5I0F1"/>
<feature type="region of interest" description="Disordered" evidence="1">
    <location>
        <begin position="1"/>
        <end position="41"/>
    </location>
</feature>
<accession>A0A2P5I0F1</accession>
<dbReference type="InParanoid" id="A0A2P5I0F1"/>
<name>A0A2P5I0F1_DIAHE</name>
<feature type="compositionally biased region" description="Basic and acidic residues" evidence="1">
    <location>
        <begin position="21"/>
        <end position="41"/>
    </location>
</feature>
<sequence>MGKEFGTSFESGVHNVQLQVKGERPGVRRPRADKDHIRRDHLGMEHDGYFGAGMGPSAGRAASMPFGPIPKQLLTDHNVLGFRGLGDFSEVSKPSRLCWPASDQITRSL</sequence>